<dbReference type="HOGENOM" id="CLU_016047_0_3_9"/>
<dbReference type="PANTHER" id="PTHR30193">
    <property type="entry name" value="ABC TRANSPORTER PERMEASE PROTEIN"/>
    <property type="match status" value="1"/>
</dbReference>
<feature type="transmembrane region" description="Helical" evidence="7">
    <location>
        <begin position="212"/>
        <end position="234"/>
    </location>
</feature>
<comment type="similarity">
    <text evidence="7">Belongs to the binding-protein-dependent transport system permease family.</text>
</comment>
<keyword evidence="2 7" id="KW-0813">Transport</keyword>
<dbReference type="Pfam" id="PF00528">
    <property type="entry name" value="BPD_transp_1"/>
    <property type="match status" value="1"/>
</dbReference>
<evidence type="ECO:0000313" key="9">
    <source>
        <dbReference type="EMBL" id="KFN08668.1"/>
    </source>
</evidence>
<keyword evidence="6 7" id="KW-0472">Membrane</keyword>
<evidence type="ECO:0000313" key="12">
    <source>
        <dbReference type="Proteomes" id="UP000442469"/>
    </source>
</evidence>
<evidence type="ECO:0000256" key="4">
    <source>
        <dbReference type="ARBA" id="ARBA00022692"/>
    </source>
</evidence>
<proteinExistence type="inferred from homology"/>
<organism evidence="9 11">
    <name type="scientific">Paenibacillus macerans</name>
    <name type="common">Bacillus macerans</name>
    <dbReference type="NCBI Taxonomy" id="44252"/>
    <lineage>
        <taxon>Bacteria</taxon>
        <taxon>Bacillati</taxon>
        <taxon>Bacillota</taxon>
        <taxon>Bacilli</taxon>
        <taxon>Bacillales</taxon>
        <taxon>Paenibacillaceae</taxon>
        <taxon>Paenibacillus</taxon>
    </lineage>
</organism>
<dbReference type="Gene3D" id="1.10.3720.10">
    <property type="entry name" value="MetI-like"/>
    <property type="match status" value="1"/>
</dbReference>
<keyword evidence="4 7" id="KW-0812">Transmembrane</keyword>
<feature type="transmembrane region" description="Helical" evidence="7">
    <location>
        <begin position="277"/>
        <end position="297"/>
    </location>
</feature>
<reference evidence="10 12" key="2">
    <citation type="submission" date="2019-11" db="EMBL/GenBank/DDBJ databases">
        <title>Draft genome sequences of five Paenibacillus species of dairy origin.</title>
        <authorList>
            <person name="Olajide A.M."/>
            <person name="Chen S."/>
            <person name="Lapointe G."/>
        </authorList>
    </citation>
    <scope>NUCLEOTIDE SEQUENCE [LARGE SCALE GENOMIC DNA]</scope>
    <source>
        <strain evidence="10 12">3CT49</strain>
    </source>
</reference>
<dbReference type="OrthoDB" id="9783714at2"/>
<feature type="transmembrane region" description="Helical" evidence="7">
    <location>
        <begin position="20"/>
        <end position="43"/>
    </location>
</feature>
<evidence type="ECO:0000256" key="3">
    <source>
        <dbReference type="ARBA" id="ARBA00022475"/>
    </source>
</evidence>
<keyword evidence="11" id="KW-1185">Reference proteome</keyword>
<dbReference type="PATRIC" id="fig|44252.3.peg.2933"/>
<evidence type="ECO:0000256" key="1">
    <source>
        <dbReference type="ARBA" id="ARBA00004651"/>
    </source>
</evidence>
<feature type="domain" description="ABC transmembrane type-1" evidence="8">
    <location>
        <begin position="79"/>
        <end position="293"/>
    </location>
</feature>
<dbReference type="GO" id="GO:0055085">
    <property type="term" value="P:transmembrane transport"/>
    <property type="evidence" value="ECO:0007669"/>
    <property type="project" value="InterPro"/>
</dbReference>
<dbReference type="SUPFAM" id="SSF161098">
    <property type="entry name" value="MetI-like"/>
    <property type="match status" value="1"/>
</dbReference>
<comment type="subcellular location">
    <subcellularLocation>
        <location evidence="1 7">Cell membrane</location>
        <topology evidence="1 7">Multi-pass membrane protein</topology>
    </subcellularLocation>
</comment>
<dbReference type="InterPro" id="IPR000515">
    <property type="entry name" value="MetI-like"/>
</dbReference>
<dbReference type="PANTHER" id="PTHR30193:SF37">
    <property type="entry name" value="INNER MEMBRANE ABC TRANSPORTER PERMEASE PROTEIN YCJO"/>
    <property type="match status" value="1"/>
</dbReference>
<evidence type="ECO:0000313" key="10">
    <source>
        <dbReference type="EMBL" id="MUG25090.1"/>
    </source>
</evidence>
<dbReference type="CDD" id="cd06261">
    <property type="entry name" value="TM_PBP2"/>
    <property type="match status" value="1"/>
</dbReference>
<dbReference type="AlphaFoldDB" id="A0A090ZE32"/>
<dbReference type="InterPro" id="IPR051393">
    <property type="entry name" value="ABC_transporter_permease"/>
</dbReference>
<keyword evidence="3" id="KW-1003">Cell membrane</keyword>
<dbReference type="Proteomes" id="UP000029278">
    <property type="component" value="Unassembled WGS sequence"/>
</dbReference>
<evidence type="ECO:0000259" key="8">
    <source>
        <dbReference type="PROSITE" id="PS50928"/>
    </source>
</evidence>
<sequence>MIVKADTGQAKKFSERMLPYIFIGPAVILITLLAIVPLFYSVYISLLNYNLSLPSTMIKFAGLENYRYMFSNGPFMKSIVWTLVFTFFTVSLNVTLGMVLALILNNEKISRQTRIFKSLFILPMMLAPVVSTTMWKIMFGAIYGPINYIIESLGLKAVAWTGETLPAKIAVIMIDVWGSTPFCMLILIAALQTVPKDIYESAYIDGANRVNTFFKITLPLIRNFIALVVSLRVMDALKIFDSIMILTDGGPGDTTETMGTMIYKTAFRYMNVGAGSAGAIIFFAIIVVVTLVFLKVLRNDRQ</sequence>
<protein>
    <submittedName>
        <fullName evidence="10">ABC transporter permease subunit</fullName>
    </submittedName>
    <submittedName>
        <fullName evidence="9">Binding--dependent transport system inner membrane component family protein</fullName>
    </submittedName>
</protein>
<gene>
    <name evidence="9" type="ORF">DJ90_5282</name>
    <name evidence="10" type="ORF">GNQ08_22245</name>
</gene>
<evidence type="ECO:0000256" key="6">
    <source>
        <dbReference type="ARBA" id="ARBA00023136"/>
    </source>
</evidence>
<feature type="transmembrane region" description="Helical" evidence="7">
    <location>
        <begin position="79"/>
        <end position="104"/>
    </location>
</feature>
<dbReference type="GO" id="GO:0005886">
    <property type="term" value="C:plasma membrane"/>
    <property type="evidence" value="ECO:0007669"/>
    <property type="project" value="UniProtKB-SubCell"/>
</dbReference>
<evidence type="ECO:0000313" key="11">
    <source>
        <dbReference type="Proteomes" id="UP000029278"/>
    </source>
</evidence>
<feature type="transmembrane region" description="Helical" evidence="7">
    <location>
        <begin position="170"/>
        <end position="191"/>
    </location>
</feature>
<reference evidence="9 11" key="1">
    <citation type="submission" date="2014-04" db="EMBL/GenBank/DDBJ databases">
        <authorList>
            <person name="Bishop-Lilly K.A."/>
            <person name="Broomall S.M."/>
            <person name="Chain P.S."/>
            <person name="Chertkov O."/>
            <person name="Coyne S.R."/>
            <person name="Daligault H.E."/>
            <person name="Davenport K.W."/>
            <person name="Erkkila T."/>
            <person name="Frey K.G."/>
            <person name="Gibbons H.S."/>
            <person name="Gu W."/>
            <person name="Jaissle J."/>
            <person name="Johnson S.L."/>
            <person name="Koroleva G.I."/>
            <person name="Ladner J.T."/>
            <person name="Lo C.-C."/>
            <person name="Minogue T.D."/>
            <person name="Munk C."/>
            <person name="Palacios G.F."/>
            <person name="Redden C.L."/>
            <person name="Rosenzweig C.N."/>
            <person name="Scholz M.B."/>
            <person name="Teshima H."/>
            <person name="Xu Y."/>
        </authorList>
    </citation>
    <scope>NUCLEOTIDE SEQUENCE [LARGE SCALE GENOMIC DNA]</scope>
    <source>
        <strain evidence="9 11">8244</strain>
    </source>
</reference>
<keyword evidence="5 7" id="KW-1133">Transmembrane helix</keyword>
<dbReference type="PROSITE" id="PS50928">
    <property type="entry name" value="ABC_TM1"/>
    <property type="match status" value="1"/>
</dbReference>
<comment type="caution">
    <text evidence="9">The sequence shown here is derived from an EMBL/GenBank/DDBJ whole genome shotgun (WGS) entry which is preliminary data.</text>
</comment>
<dbReference type="STRING" id="44252.DJ90_5282"/>
<dbReference type="Proteomes" id="UP000442469">
    <property type="component" value="Unassembled WGS sequence"/>
</dbReference>
<dbReference type="InterPro" id="IPR035906">
    <property type="entry name" value="MetI-like_sf"/>
</dbReference>
<name>A0A090ZE32_PAEMA</name>
<dbReference type="EMBL" id="WNZZ01000021">
    <property type="protein sequence ID" value="MUG25090.1"/>
    <property type="molecule type" value="Genomic_DNA"/>
</dbReference>
<dbReference type="SUPFAM" id="SSF160964">
    <property type="entry name" value="MalF N-terminal region-like"/>
    <property type="match status" value="1"/>
</dbReference>
<dbReference type="EMBL" id="JMQA01000027">
    <property type="protein sequence ID" value="KFN08668.1"/>
    <property type="molecule type" value="Genomic_DNA"/>
</dbReference>
<dbReference type="GeneID" id="77011395"/>
<dbReference type="RefSeq" id="WP_036619645.1">
    <property type="nucleotide sequence ID" value="NZ_BGML01000016.1"/>
</dbReference>
<feature type="transmembrane region" description="Helical" evidence="7">
    <location>
        <begin position="125"/>
        <end position="150"/>
    </location>
</feature>
<evidence type="ECO:0000256" key="5">
    <source>
        <dbReference type="ARBA" id="ARBA00022989"/>
    </source>
</evidence>
<accession>A0A090ZE32</accession>
<evidence type="ECO:0000256" key="7">
    <source>
        <dbReference type="RuleBase" id="RU363032"/>
    </source>
</evidence>
<evidence type="ECO:0000256" key="2">
    <source>
        <dbReference type="ARBA" id="ARBA00022448"/>
    </source>
</evidence>